<dbReference type="EMBL" id="OU898284">
    <property type="protein sequence ID" value="CAG9840816.1"/>
    <property type="molecule type" value="Genomic_DNA"/>
</dbReference>
<reference evidence="2" key="1">
    <citation type="submission" date="2022-01" db="EMBL/GenBank/DDBJ databases">
        <authorList>
            <person name="King R."/>
        </authorList>
    </citation>
    <scope>NUCLEOTIDE SEQUENCE</scope>
</reference>
<accession>A0A9N9XIH7</accession>
<gene>
    <name evidence="2" type="ORF">DIABBA_LOCUS13439</name>
</gene>
<feature type="region of interest" description="Disordered" evidence="1">
    <location>
        <begin position="322"/>
        <end position="383"/>
    </location>
</feature>
<keyword evidence="3" id="KW-1185">Reference proteome</keyword>
<evidence type="ECO:0000313" key="3">
    <source>
        <dbReference type="Proteomes" id="UP001153709"/>
    </source>
</evidence>
<dbReference type="AlphaFoldDB" id="A0A9N9XIH7"/>
<feature type="compositionally biased region" description="Basic residues" evidence="1">
    <location>
        <begin position="338"/>
        <end position="350"/>
    </location>
</feature>
<sequence length="443" mass="49893">MPPVSVEPPAHLSKKSSELKNDPLYAESFFEAFGSVLNRNPDDPIIHSTTEGLQYIDSVLYKEYITKAAGFNKRVPPSALSYYLATLTYARLVQIHLENGFETDWQTERFSRDVQNARSYPCTAVYAKRILAEFNVPREQELLDDDKEEEVDENDDSRVWNLPQAIRPAGNLIRNRNLQGWLPSQGLSRIQQAFLAEAGVVAGLFECENQSWNFNRKLMEAVSIELSNLQHIEAGDCPTVVAGSQGQIPFNKPQPPEHGMTLEIDCDRTGSSLLEVAGPIANLGVKHLYRTQHIIENNTNWAIFWNGRGFYSNNNFNGRQEYGEEDGYGNQSFNNFRGRGRGRSRSRGGGKGKEERPPHHQPQKQEMPPVSVEPPAHLSKKSSELKNDPLYAESFFEAFGSVLNRNPDDPIIHSTTEGLQYAVLRTELLSCHINICEISTNTP</sequence>
<evidence type="ECO:0000256" key="1">
    <source>
        <dbReference type="SAM" id="MobiDB-lite"/>
    </source>
</evidence>
<protein>
    <submittedName>
        <fullName evidence="2">Uncharacterized protein</fullName>
    </submittedName>
</protein>
<organism evidence="2 3">
    <name type="scientific">Diabrotica balteata</name>
    <name type="common">Banded cucumber beetle</name>
    <dbReference type="NCBI Taxonomy" id="107213"/>
    <lineage>
        <taxon>Eukaryota</taxon>
        <taxon>Metazoa</taxon>
        <taxon>Ecdysozoa</taxon>
        <taxon>Arthropoda</taxon>
        <taxon>Hexapoda</taxon>
        <taxon>Insecta</taxon>
        <taxon>Pterygota</taxon>
        <taxon>Neoptera</taxon>
        <taxon>Endopterygota</taxon>
        <taxon>Coleoptera</taxon>
        <taxon>Polyphaga</taxon>
        <taxon>Cucujiformia</taxon>
        <taxon>Chrysomeloidea</taxon>
        <taxon>Chrysomelidae</taxon>
        <taxon>Galerucinae</taxon>
        <taxon>Diabroticina</taxon>
        <taxon>Diabroticites</taxon>
        <taxon>Diabrotica</taxon>
    </lineage>
</organism>
<dbReference type="Proteomes" id="UP001153709">
    <property type="component" value="Chromosome 9"/>
</dbReference>
<evidence type="ECO:0000313" key="2">
    <source>
        <dbReference type="EMBL" id="CAG9840816.1"/>
    </source>
</evidence>
<proteinExistence type="predicted"/>
<dbReference type="OrthoDB" id="8055291at2759"/>
<name>A0A9N9XIH7_DIABA</name>